<accession>B1ZQ62</accession>
<gene>
    <name evidence="5" type="primary">hypA</name>
    <name evidence="6" type="ordered locus">Oter_4512</name>
</gene>
<dbReference type="Proteomes" id="UP000007013">
    <property type="component" value="Chromosome"/>
</dbReference>
<dbReference type="PIRSF" id="PIRSF004761">
    <property type="entry name" value="Hydrgn_mat_HypA"/>
    <property type="match status" value="1"/>
</dbReference>
<organism evidence="6 7">
    <name type="scientific">Opitutus terrae (strain DSM 11246 / JCM 15787 / PB90-1)</name>
    <dbReference type="NCBI Taxonomy" id="452637"/>
    <lineage>
        <taxon>Bacteria</taxon>
        <taxon>Pseudomonadati</taxon>
        <taxon>Verrucomicrobiota</taxon>
        <taxon>Opitutia</taxon>
        <taxon>Opitutales</taxon>
        <taxon>Opitutaceae</taxon>
        <taxon>Opitutus</taxon>
    </lineage>
</organism>
<dbReference type="PANTHER" id="PTHR34535:SF3">
    <property type="entry name" value="HYDROGENASE MATURATION FACTOR HYPA"/>
    <property type="match status" value="1"/>
</dbReference>
<dbReference type="STRING" id="452637.Oter_4512"/>
<keyword evidence="4 5" id="KW-0862">Zinc</keyword>
<dbReference type="OrthoDB" id="9800361at2"/>
<keyword evidence="2 5" id="KW-0533">Nickel</keyword>
<evidence type="ECO:0000256" key="3">
    <source>
        <dbReference type="ARBA" id="ARBA00022723"/>
    </source>
</evidence>
<feature type="binding site" evidence="5">
    <location>
        <position position="90"/>
    </location>
    <ligand>
        <name>Zn(2+)</name>
        <dbReference type="ChEBI" id="CHEBI:29105"/>
    </ligand>
</feature>
<dbReference type="GO" id="GO:0008270">
    <property type="term" value="F:zinc ion binding"/>
    <property type="evidence" value="ECO:0007669"/>
    <property type="project" value="UniProtKB-UniRule"/>
</dbReference>
<dbReference type="PROSITE" id="PS01249">
    <property type="entry name" value="HYPA"/>
    <property type="match status" value="1"/>
</dbReference>
<keyword evidence="7" id="KW-1185">Reference proteome</keyword>
<dbReference type="HOGENOM" id="CLU_126929_6_0_0"/>
<dbReference type="GO" id="GO:0016151">
    <property type="term" value="F:nickel cation binding"/>
    <property type="evidence" value="ECO:0007669"/>
    <property type="project" value="UniProtKB-UniRule"/>
</dbReference>
<reference evidence="6 7" key="1">
    <citation type="journal article" date="2011" name="J. Bacteriol.">
        <title>Genome sequence of the verrucomicrobium Opitutus terrae PB90-1, an abundant inhabitant of rice paddy soil ecosystems.</title>
        <authorList>
            <person name="van Passel M.W."/>
            <person name="Kant R."/>
            <person name="Palva A."/>
            <person name="Copeland A."/>
            <person name="Lucas S."/>
            <person name="Lapidus A."/>
            <person name="Glavina del Rio T."/>
            <person name="Pitluck S."/>
            <person name="Goltsman E."/>
            <person name="Clum A."/>
            <person name="Sun H."/>
            <person name="Schmutz J."/>
            <person name="Larimer F.W."/>
            <person name="Land M.L."/>
            <person name="Hauser L."/>
            <person name="Kyrpides N."/>
            <person name="Mikhailova N."/>
            <person name="Richardson P.P."/>
            <person name="Janssen P.H."/>
            <person name="de Vos W.M."/>
            <person name="Smidt H."/>
        </authorList>
    </citation>
    <scope>NUCLEOTIDE SEQUENCE [LARGE SCALE GENOMIC DNA]</scope>
    <source>
        <strain evidence="7">DSM 11246 / JCM 15787 / PB90-1</strain>
    </source>
</reference>
<dbReference type="KEGG" id="ote:Oter_4512"/>
<dbReference type="NCBIfam" id="TIGR00100">
    <property type="entry name" value="hypA"/>
    <property type="match status" value="1"/>
</dbReference>
<evidence type="ECO:0000313" key="7">
    <source>
        <dbReference type="Proteomes" id="UP000007013"/>
    </source>
</evidence>
<dbReference type="HAMAP" id="MF_00213">
    <property type="entry name" value="HypA_HybF"/>
    <property type="match status" value="1"/>
</dbReference>
<dbReference type="EMBL" id="CP001032">
    <property type="protein sequence ID" value="ACB77783.1"/>
    <property type="molecule type" value="Genomic_DNA"/>
</dbReference>
<proteinExistence type="inferred from homology"/>
<evidence type="ECO:0000256" key="5">
    <source>
        <dbReference type="HAMAP-Rule" id="MF_00213"/>
    </source>
</evidence>
<dbReference type="RefSeq" id="WP_012377297.1">
    <property type="nucleotide sequence ID" value="NC_010571.1"/>
</dbReference>
<comment type="function">
    <text evidence="5">Involved in the maturation of [NiFe] hydrogenases. Required for nickel insertion into the metal center of the hydrogenase.</text>
</comment>
<evidence type="ECO:0000256" key="2">
    <source>
        <dbReference type="ARBA" id="ARBA00022596"/>
    </source>
</evidence>
<feature type="binding site" evidence="5">
    <location>
        <position position="76"/>
    </location>
    <ligand>
        <name>Zn(2+)</name>
        <dbReference type="ChEBI" id="CHEBI:29105"/>
    </ligand>
</feature>
<protein>
    <recommendedName>
        <fullName evidence="5">Hydrogenase maturation factor HypA</fullName>
    </recommendedName>
</protein>
<dbReference type="eggNOG" id="COG0375">
    <property type="taxonomic scope" value="Bacteria"/>
</dbReference>
<dbReference type="InterPro" id="IPR020538">
    <property type="entry name" value="Hydgase_Ni_incorp_HypA/HybF_CS"/>
</dbReference>
<feature type="binding site" evidence="5">
    <location>
        <position position="2"/>
    </location>
    <ligand>
        <name>Ni(2+)</name>
        <dbReference type="ChEBI" id="CHEBI:49786"/>
    </ligand>
</feature>
<evidence type="ECO:0000256" key="4">
    <source>
        <dbReference type="ARBA" id="ARBA00022833"/>
    </source>
</evidence>
<dbReference type="Gene3D" id="3.30.2320.80">
    <property type="match status" value="1"/>
</dbReference>
<dbReference type="InterPro" id="IPR000688">
    <property type="entry name" value="HypA/HybF"/>
</dbReference>
<dbReference type="GO" id="GO:0051604">
    <property type="term" value="P:protein maturation"/>
    <property type="evidence" value="ECO:0007669"/>
    <property type="project" value="InterPro"/>
</dbReference>
<sequence length="114" mass="11729">MHEFGLAESALQSALAAARDAHAAQVLRVVIRIGELSGVDAESFRFAFASIRAGTPASEAELEIEAVPAKARCGACGRGFSPADSVDGGCPHCGSPHVTIAAGRELDLVRLEVS</sequence>
<name>B1ZQ62_OPITP</name>
<feature type="binding site" evidence="5">
    <location>
        <position position="73"/>
    </location>
    <ligand>
        <name>Zn(2+)</name>
        <dbReference type="ChEBI" id="CHEBI:29105"/>
    </ligand>
</feature>
<keyword evidence="3 5" id="KW-0479">Metal-binding</keyword>
<evidence type="ECO:0000313" key="6">
    <source>
        <dbReference type="EMBL" id="ACB77783.1"/>
    </source>
</evidence>
<dbReference type="AlphaFoldDB" id="B1ZQ62"/>
<evidence type="ECO:0000256" key="1">
    <source>
        <dbReference type="ARBA" id="ARBA00010748"/>
    </source>
</evidence>
<dbReference type="PANTHER" id="PTHR34535">
    <property type="entry name" value="HYDROGENASE MATURATION FACTOR HYPA"/>
    <property type="match status" value="1"/>
</dbReference>
<comment type="similarity">
    <text evidence="1 5">Belongs to the HypA/HybF family.</text>
</comment>
<feature type="binding site" evidence="5">
    <location>
        <position position="93"/>
    </location>
    <ligand>
        <name>Zn(2+)</name>
        <dbReference type="ChEBI" id="CHEBI:29105"/>
    </ligand>
</feature>
<dbReference type="Pfam" id="PF01155">
    <property type="entry name" value="HypA"/>
    <property type="match status" value="1"/>
</dbReference>